<dbReference type="InterPro" id="IPR004358">
    <property type="entry name" value="Sig_transdc_His_kin-like_C"/>
</dbReference>
<comment type="subcellular location">
    <subcellularLocation>
        <location evidence="2">Membrane</location>
    </subcellularLocation>
</comment>
<keyword evidence="4" id="KW-0597">Phosphoprotein</keyword>
<dbReference type="InterPro" id="IPR036097">
    <property type="entry name" value="HisK_dim/P_sf"/>
</dbReference>
<dbReference type="CDD" id="cd00075">
    <property type="entry name" value="HATPase"/>
    <property type="match status" value="1"/>
</dbReference>
<keyword evidence="9" id="KW-0902">Two-component regulatory system</keyword>
<evidence type="ECO:0000256" key="7">
    <source>
        <dbReference type="ARBA" id="ARBA00022777"/>
    </source>
</evidence>
<dbReference type="InterPro" id="IPR003661">
    <property type="entry name" value="HisK_dim/P_dom"/>
</dbReference>
<dbReference type="CDD" id="cd00082">
    <property type="entry name" value="HisKA"/>
    <property type="match status" value="1"/>
</dbReference>
<dbReference type="Pfam" id="PF08521">
    <property type="entry name" value="2CSK_N"/>
    <property type="match status" value="1"/>
</dbReference>
<dbReference type="InterPro" id="IPR003594">
    <property type="entry name" value="HATPase_dom"/>
</dbReference>
<evidence type="ECO:0000313" key="16">
    <source>
        <dbReference type="Proteomes" id="UP000321275"/>
    </source>
</evidence>
<accession>A0A510XB34</accession>
<dbReference type="AlphaFoldDB" id="A0A510XB34"/>
<sequence length="467" mass="50445">MSSIRARLLLWIGLPFSLVGILTLISSQVVLSRQINETFDAMLLNAAERVERRIHSVDGELRINMHYFSISTLGSRGEGKIFYRIRDDAGNMLAGFEGLEGPPSGAATPAFYDTYYAGNELRAVATSFPVVRATRSGHIEVIVAESTEARDGLINDFLLTLSGLTAVGGLLAVSIALLAIHQGLAPLRAISRGLRQRSPNDLEPIATQVPREVTTLVASINGLMARMRQGIRNTQQFNADVSHQLRTPVSEIRALAELTARRCADPALRRPLEEIERIAEQAGYTVQQLLTLAKTRHELVDTQALVPVALGEVCREACAEAAARIYQRGQELELIEQQAGEVLGDPVRLRWLMQNLIENASQHAGGETPYRGPIRVRVFQREGAPALSVADDGVGVAADDLARLTERFYRASPATPGSGLGLAIVDEVARAHGARLDFASTPGQGLTVSVVFAPRRDADAPGRSAAG</sequence>
<evidence type="ECO:0000256" key="4">
    <source>
        <dbReference type="ARBA" id="ARBA00022553"/>
    </source>
</evidence>
<feature type="domain" description="HAMP" evidence="13">
    <location>
        <begin position="181"/>
        <end position="232"/>
    </location>
</feature>
<dbReference type="SUPFAM" id="SSF47384">
    <property type="entry name" value="Homodimeric domain of signal transducing histidine kinase"/>
    <property type="match status" value="1"/>
</dbReference>
<dbReference type="SMART" id="SM00388">
    <property type="entry name" value="HisKA"/>
    <property type="match status" value="1"/>
</dbReference>
<evidence type="ECO:0000256" key="10">
    <source>
        <dbReference type="ARBA" id="ARBA00023136"/>
    </source>
</evidence>
<evidence type="ECO:0000256" key="9">
    <source>
        <dbReference type="ARBA" id="ARBA00023012"/>
    </source>
</evidence>
<evidence type="ECO:0000259" key="12">
    <source>
        <dbReference type="PROSITE" id="PS50109"/>
    </source>
</evidence>
<dbReference type="GO" id="GO:0000155">
    <property type="term" value="F:phosphorelay sensor kinase activity"/>
    <property type="evidence" value="ECO:0007669"/>
    <property type="project" value="InterPro"/>
</dbReference>
<dbReference type="InterPro" id="IPR003660">
    <property type="entry name" value="HAMP_dom"/>
</dbReference>
<dbReference type="SUPFAM" id="SSF55874">
    <property type="entry name" value="ATPase domain of HSP90 chaperone/DNA topoisomerase II/histidine kinase"/>
    <property type="match status" value="1"/>
</dbReference>
<dbReference type="PRINTS" id="PR00344">
    <property type="entry name" value="BCTRLSENSOR"/>
</dbReference>
<feature type="domain" description="Histidine kinase" evidence="12">
    <location>
        <begin position="240"/>
        <end position="456"/>
    </location>
</feature>
<evidence type="ECO:0000256" key="6">
    <source>
        <dbReference type="ARBA" id="ARBA00022692"/>
    </source>
</evidence>
<evidence type="ECO:0000313" key="17">
    <source>
        <dbReference type="Proteomes" id="UP000651738"/>
    </source>
</evidence>
<dbReference type="InterPro" id="IPR050428">
    <property type="entry name" value="TCS_sensor_his_kinase"/>
</dbReference>
<dbReference type="Proteomes" id="UP000321275">
    <property type="component" value="Unassembled WGS sequence"/>
</dbReference>
<evidence type="ECO:0000256" key="1">
    <source>
        <dbReference type="ARBA" id="ARBA00000085"/>
    </source>
</evidence>
<feature type="transmembrane region" description="Helical" evidence="11">
    <location>
        <begin position="157"/>
        <end position="180"/>
    </location>
</feature>
<keyword evidence="16" id="KW-1185">Reference proteome</keyword>
<comment type="catalytic activity">
    <reaction evidence="1">
        <text>ATP + protein L-histidine = ADP + protein N-phospho-L-histidine.</text>
        <dbReference type="EC" id="2.7.13.3"/>
    </reaction>
</comment>
<dbReference type="Pfam" id="PF00512">
    <property type="entry name" value="HisKA"/>
    <property type="match status" value="1"/>
</dbReference>
<keyword evidence="10 11" id="KW-0472">Membrane</keyword>
<evidence type="ECO:0000313" key="14">
    <source>
        <dbReference type="EMBL" id="GEK48656.1"/>
    </source>
</evidence>
<dbReference type="EMBL" id="JAEDAF010000008">
    <property type="protein sequence ID" value="MBH8580500.1"/>
    <property type="molecule type" value="Genomic_DNA"/>
</dbReference>
<dbReference type="GO" id="GO:0005886">
    <property type="term" value="C:plasma membrane"/>
    <property type="evidence" value="ECO:0007669"/>
    <property type="project" value="TreeGrafter"/>
</dbReference>
<evidence type="ECO:0000256" key="2">
    <source>
        <dbReference type="ARBA" id="ARBA00004370"/>
    </source>
</evidence>
<dbReference type="Gene3D" id="3.30.565.10">
    <property type="entry name" value="Histidine kinase-like ATPase, C-terminal domain"/>
    <property type="match status" value="1"/>
</dbReference>
<dbReference type="Proteomes" id="UP000651738">
    <property type="component" value="Unassembled WGS sequence"/>
</dbReference>
<dbReference type="PANTHER" id="PTHR45436:SF1">
    <property type="entry name" value="SENSOR PROTEIN QSEC"/>
    <property type="match status" value="1"/>
</dbReference>
<name>A0A510XB34_9GAMM</name>
<dbReference type="SMART" id="SM00387">
    <property type="entry name" value="HATPase_c"/>
    <property type="match status" value="1"/>
</dbReference>
<dbReference type="RefSeq" id="WP_146803986.1">
    <property type="nucleotide sequence ID" value="NZ_BJUK01000043.1"/>
</dbReference>
<dbReference type="EMBL" id="BJUK01000043">
    <property type="protein sequence ID" value="GEK48656.1"/>
    <property type="molecule type" value="Genomic_DNA"/>
</dbReference>
<organism evidence="14 16">
    <name type="scientific">Bisbaumannia pacifica</name>
    <dbReference type="NCBI Taxonomy" id="77098"/>
    <lineage>
        <taxon>Bacteria</taxon>
        <taxon>Pseudomonadati</taxon>
        <taxon>Pseudomonadota</taxon>
        <taxon>Gammaproteobacteria</taxon>
        <taxon>Oceanospirillales</taxon>
        <taxon>Halomonadaceae</taxon>
        <taxon>Bisbaumannia</taxon>
    </lineage>
</organism>
<dbReference type="Pfam" id="PF02518">
    <property type="entry name" value="HATPase_c"/>
    <property type="match status" value="1"/>
</dbReference>
<dbReference type="PROSITE" id="PS50109">
    <property type="entry name" value="HIS_KIN"/>
    <property type="match status" value="1"/>
</dbReference>
<dbReference type="Gene3D" id="1.10.287.130">
    <property type="match status" value="1"/>
</dbReference>
<protein>
    <recommendedName>
        <fullName evidence="3">histidine kinase</fullName>
        <ecNumber evidence="3">2.7.13.3</ecNumber>
    </recommendedName>
</protein>
<keyword evidence="6 11" id="KW-0812">Transmembrane</keyword>
<gene>
    <name evidence="14" type="primary">tctE</name>
    <name evidence="14" type="ORF">HPA02_29390</name>
    <name evidence="15" type="ORF">I7V36_10395</name>
</gene>
<evidence type="ECO:0000256" key="5">
    <source>
        <dbReference type="ARBA" id="ARBA00022679"/>
    </source>
</evidence>
<dbReference type="InterPro" id="IPR005467">
    <property type="entry name" value="His_kinase_dom"/>
</dbReference>
<keyword evidence="8 11" id="KW-1133">Transmembrane helix</keyword>
<evidence type="ECO:0000256" key="11">
    <source>
        <dbReference type="SAM" id="Phobius"/>
    </source>
</evidence>
<evidence type="ECO:0000256" key="8">
    <source>
        <dbReference type="ARBA" id="ARBA00022989"/>
    </source>
</evidence>
<dbReference type="PANTHER" id="PTHR45436">
    <property type="entry name" value="SENSOR HISTIDINE KINASE YKOH"/>
    <property type="match status" value="1"/>
</dbReference>
<dbReference type="OrthoDB" id="9809766at2"/>
<evidence type="ECO:0000259" key="13">
    <source>
        <dbReference type="PROSITE" id="PS50885"/>
    </source>
</evidence>
<reference evidence="15 17" key="2">
    <citation type="submission" date="2020-12" db="EMBL/GenBank/DDBJ databases">
        <title>Draft genome sequence of Halomonas pacifica strain CARE-V15.</title>
        <authorList>
            <person name="Vignesh N."/>
            <person name="Thabitha A."/>
            <person name="Saravanan R."/>
            <person name="Manigandan V."/>
        </authorList>
    </citation>
    <scope>NUCLEOTIDE SEQUENCE [LARGE SCALE GENOMIC DNA]</scope>
    <source>
        <strain evidence="15 17">CARE-V15</strain>
    </source>
</reference>
<dbReference type="PROSITE" id="PS50885">
    <property type="entry name" value="HAMP"/>
    <property type="match status" value="1"/>
</dbReference>
<dbReference type="InterPro" id="IPR036890">
    <property type="entry name" value="HATPase_C_sf"/>
</dbReference>
<keyword evidence="7 14" id="KW-0418">Kinase</keyword>
<dbReference type="InterPro" id="IPR013727">
    <property type="entry name" value="2CSK_N"/>
</dbReference>
<reference evidence="14 16" key="1">
    <citation type="submission" date="2019-07" db="EMBL/GenBank/DDBJ databases">
        <title>Whole genome shotgun sequence of Halomonas pacifica NBRC 102220.</title>
        <authorList>
            <person name="Hosoyama A."/>
            <person name="Uohara A."/>
            <person name="Ohji S."/>
            <person name="Ichikawa N."/>
        </authorList>
    </citation>
    <scope>NUCLEOTIDE SEQUENCE [LARGE SCALE GENOMIC DNA]</scope>
    <source>
        <strain evidence="14 16">NBRC 102220</strain>
    </source>
</reference>
<comment type="caution">
    <text evidence="14">The sequence shown here is derived from an EMBL/GenBank/DDBJ whole genome shotgun (WGS) entry which is preliminary data.</text>
</comment>
<dbReference type="EC" id="2.7.13.3" evidence="3"/>
<evidence type="ECO:0000313" key="15">
    <source>
        <dbReference type="EMBL" id="MBH8580500.1"/>
    </source>
</evidence>
<proteinExistence type="predicted"/>
<keyword evidence="5" id="KW-0808">Transferase</keyword>
<evidence type="ECO:0000256" key="3">
    <source>
        <dbReference type="ARBA" id="ARBA00012438"/>
    </source>
</evidence>